<organism evidence="2 3">
    <name type="scientific">Acrasis kona</name>
    <dbReference type="NCBI Taxonomy" id="1008807"/>
    <lineage>
        <taxon>Eukaryota</taxon>
        <taxon>Discoba</taxon>
        <taxon>Heterolobosea</taxon>
        <taxon>Tetramitia</taxon>
        <taxon>Eutetramitia</taxon>
        <taxon>Acrasidae</taxon>
        <taxon>Acrasis</taxon>
    </lineage>
</organism>
<name>A0AAW2Z4G0_9EUKA</name>
<sequence>MQLILRRGRISLCTRGILRNTFQPCVRCYGRYGDDPTNKSDHRGPKDGKNEKIPIDFYYHEVNRLEEDDYEPWWLRHNFKVFSFLIVVFFVMGAFKDVSDEEDKLKMKRRANEIREKEWIDDDFEKMRTLEVTNDNNKQTK</sequence>
<keyword evidence="3" id="KW-1185">Reference proteome</keyword>
<keyword evidence="1" id="KW-1133">Transmembrane helix</keyword>
<dbReference type="AlphaFoldDB" id="A0AAW2Z4G0"/>
<keyword evidence="1" id="KW-0472">Membrane</keyword>
<protein>
    <submittedName>
        <fullName evidence="2">IspD</fullName>
    </submittedName>
</protein>
<proteinExistence type="predicted"/>
<keyword evidence="1" id="KW-0812">Transmembrane</keyword>
<comment type="caution">
    <text evidence="2">The sequence shown here is derived from an EMBL/GenBank/DDBJ whole genome shotgun (WGS) entry which is preliminary data.</text>
</comment>
<evidence type="ECO:0000313" key="2">
    <source>
        <dbReference type="EMBL" id="KAL0484340.1"/>
    </source>
</evidence>
<evidence type="ECO:0000313" key="3">
    <source>
        <dbReference type="Proteomes" id="UP001431209"/>
    </source>
</evidence>
<dbReference type="Proteomes" id="UP001431209">
    <property type="component" value="Unassembled WGS sequence"/>
</dbReference>
<accession>A0AAW2Z4G0</accession>
<gene>
    <name evidence="2" type="ORF">AKO1_004996</name>
</gene>
<reference evidence="2 3" key="1">
    <citation type="submission" date="2024-03" db="EMBL/GenBank/DDBJ databases">
        <title>The Acrasis kona genome and developmental transcriptomes reveal deep origins of eukaryotic multicellular pathways.</title>
        <authorList>
            <person name="Sheikh S."/>
            <person name="Fu C.-J."/>
            <person name="Brown M.W."/>
            <person name="Baldauf S.L."/>
        </authorList>
    </citation>
    <scope>NUCLEOTIDE SEQUENCE [LARGE SCALE GENOMIC DNA]</scope>
    <source>
        <strain evidence="2 3">ATCC MYA-3509</strain>
    </source>
</reference>
<evidence type="ECO:0000256" key="1">
    <source>
        <dbReference type="SAM" id="Phobius"/>
    </source>
</evidence>
<feature type="transmembrane region" description="Helical" evidence="1">
    <location>
        <begin position="81"/>
        <end position="99"/>
    </location>
</feature>
<dbReference type="EMBL" id="JAOPGA020001036">
    <property type="protein sequence ID" value="KAL0484340.1"/>
    <property type="molecule type" value="Genomic_DNA"/>
</dbReference>